<name>A0ABX1R2Z9_9ALTE</name>
<proteinExistence type="predicted"/>
<dbReference type="Proteomes" id="UP000709336">
    <property type="component" value="Unassembled WGS sequence"/>
</dbReference>
<accession>A0ABX1R2Z9</accession>
<evidence type="ECO:0000313" key="1">
    <source>
        <dbReference type="EMBL" id="NMH60828.1"/>
    </source>
</evidence>
<comment type="caution">
    <text evidence="1">The sequence shown here is derived from an EMBL/GenBank/DDBJ whole genome shotgun (WGS) entry which is preliminary data.</text>
</comment>
<evidence type="ECO:0000313" key="2">
    <source>
        <dbReference type="Proteomes" id="UP000709336"/>
    </source>
</evidence>
<sequence length="99" mass="11267">MMNIINVDEARSLSGFNTLTGARVAMRASRAIKQSAEKDDKTSISVEFQKFKLQKCSIKEARDILKDKGFKVDVTEDKGFVKLHISWFFSADKDMVLVY</sequence>
<protein>
    <submittedName>
        <fullName evidence="1">Uncharacterized protein</fullName>
    </submittedName>
</protein>
<keyword evidence="2" id="KW-1185">Reference proteome</keyword>
<dbReference type="RefSeq" id="WP_169211379.1">
    <property type="nucleotide sequence ID" value="NZ_JAATNW010000006.1"/>
</dbReference>
<organism evidence="1 2">
    <name type="scientific">Alteromonas ponticola</name>
    <dbReference type="NCBI Taxonomy" id="2720613"/>
    <lineage>
        <taxon>Bacteria</taxon>
        <taxon>Pseudomonadati</taxon>
        <taxon>Pseudomonadota</taxon>
        <taxon>Gammaproteobacteria</taxon>
        <taxon>Alteromonadales</taxon>
        <taxon>Alteromonadaceae</taxon>
        <taxon>Alteromonas/Salinimonas group</taxon>
        <taxon>Alteromonas</taxon>
    </lineage>
</organism>
<reference evidence="1 2" key="1">
    <citation type="submission" date="2020-03" db="EMBL/GenBank/DDBJ databases">
        <title>Alteromonas ponticola sp. nov., isolated from seawater.</title>
        <authorList>
            <person name="Yoon J.-H."/>
            <person name="Kim Y.-O."/>
        </authorList>
    </citation>
    <scope>NUCLEOTIDE SEQUENCE [LARGE SCALE GENOMIC DNA]</scope>
    <source>
        <strain evidence="1 2">MYP5</strain>
    </source>
</reference>
<gene>
    <name evidence="1" type="ORF">HCJ96_12395</name>
</gene>
<dbReference type="EMBL" id="JAATNW010000006">
    <property type="protein sequence ID" value="NMH60828.1"/>
    <property type="molecule type" value="Genomic_DNA"/>
</dbReference>